<proteinExistence type="predicted"/>
<dbReference type="EC" id="2.7.7.65" evidence="1"/>
<dbReference type="SUPFAM" id="SSF55073">
    <property type="entry name" value="Nucleotide cyclase"/>
    <property type="match status" value="1"/>
</dbReference>
<dbReference type="PROSITE" id="PS50887">
    <property type="entry name" value="GGDEF"/>
    <property type="match status" value="1"/>
</dbReference>
<protein>
    <recommendedName>
        <fullName evidence="1">diguanylate cyclase</fullName>
        <ecNumber evidence="1">2.7.7.65</ecNumber>
    </recommendedName>
</protein>
<reference evidence="5 6" key="1">
    <citation type="submission" date="2020-04" db="EMBL/GenBank/DDBJ databases">
        <authorList>
            <person name="De Canck E."/>
        </authorList>
    </citation>
    <scope>NUCLEOTIDE SEQUENCE [LARGE SCALE GENOMIC DNA]</scope>
    <source>
        <strain evidence="5 6">LMG 3458</strain>
    </source>
</reference>
<evidence type="ECO:0000256" key="1">
    <source>
        <dbReference type="ARBA" id="ARBA00012528"/>
    </source>
</evidence>
<dbReference type="RefSeq" id="WP_175193040.1">
    <property type="nucleotide sequence ID" value="NZ_CADIJO010000009.1"/>
</dbReference>
<dbReference type="Proteomes" id="UP000494111">
    <property type="component" value="Unassembled WGS sequence"/>
</dbReference>
<evidence type="ECO:0000259" key="4">
    <source>
        <dbReference type="PROSITE" id="PS50887"/>
    </source>
</evidence>
<dbReference type="EMBL" id="CADIJO010000009">
    <property type="protein sequence ID" value="CAB3705948.1"/>
    <property type="molecule type" value="Genomic_DNA"/>
</dbReference>
<evidence type="ECO:0000313" key="6">
    <source>
        <dbReference type="Proteomes" id="UP000494111"/>
    </source>
</evidence>
<dbReference type="Gene3D" id="3.30.70.270">
    <property type="match status" value="1"/>
</dbReference>
<evidence type="ECO:0000313" key="5">
    <source>
        <dbReference type="EMBL" id="CAB3705948.1"/>
    </source>
</evidence>
<dbReference type="CDD" id="cd01949">
    <property type="entry name" value="GGDEF"/>
    <property type="match status" value="1"/>
</dbReference>
<keyword evidence="3" id="KW-0472">Membrane</keyword>
<dbReference type="GO" id="GO:0052621">
    <property type="term" value="F:diguanylate cyclase activity"/>
    <property type="evidence" value="ECO:0007669"/>
    <property type="project" value="UniProtKB-EC"/>
</dbReference>
<dbReference type="InterPro" id="IPR000160">
    <property type="entry name" value="GGDEF_dom"/>
</dbReference>
<evidence type="ECO:0000256" key="3">
    <source>
        <dbReference type="SAM" id="Phobius"/>
    </source>
</evidence>
<accession>A0A6S7A4J1</accession>
<dbReference type="InterPro" id="IPR043128">
    <property type="entry name" value="Rev_trsase/Diguanyl_cyclase"/>
</dbReference>
<comment type="catalytic activity">
    <reaction evidence="2">
        <text>2 GTP = 3',3'-c-di-GMP + 2 diphosphate</text>
        <dbReference type="Rhea" id="RHEA:24898"/>
        <dbReference type="ChEBI" id="CHEBI:33019"/>
        <dbReference type="ChEBI" id="CHEBI:37565"/>
        <dbReference type="ChEBI" id="CHEBI:58805"/>
        <dbReference type="EC" id="2.7.7.65"/>
    </reaction>
</comment>
<organism evidence="5 6">
    <name type="scientific">Achromobacter deleyi</name>
    <dbReference type="NCBI Taxonomy" id="1353891"/>
    <lineage>
        <taxon>Bacteria</taxon>
        <taxon>Pseudomonadati</taxon>
        <taxon>Pseudomonadota</taxon>
        <taxon>Betaproteobacteria</taxon>
        <taxon>Burkholderiales</taxon>
        <taxon>Alcaligenaceae</taxon>
        <taxon>Achromobacter</taxon>
    </lineage>
</organism>
<dbReference type="FunFam" id="3.30.70.270:FF:000001">
    <property type="entry name" value="Diguanylate cyclase domain protein"/>
    <property type="match status" value="1"/>
</dbReference>
<dbReference type="PANTHER" id="PTHR45138">
    <property type="entry name" value="REGULATORY COMPONENTS OF SENSORY TRANSDUCTION SYSTEM"/>
    <property type="match status" value="1"/>
</dbReference>
<gene>
    <name evidence="5" type="ORF">LMG3458_02924</name>
</gene>
<feature type="domain" description="GGDEF" evidence="4">
    <location>
        <begin position="451"/>
        <end position="586"/>
    </location>
</feature>
<dbReference type="Gene3D" id="6.10.340.10">
    <property type="match status" value="1"/>
</dbReference>
<name>A0A6S7A4J1_9BURK</name>
<keyword evidence="3" id="KW-1133">Transmembrane helix</keyword>
<dbReference type="AlphaFoldDB" id="A0A6S7A4J1"/>
<dbReference type="InterPro" id="IPR029787">
    <property type="entry name" value="Nucleotide_cyclase"/>
</dbReference>
<keyword evidence="3" id="KW-0812">Transmembrane</keyword>
<dbReference type="Pfam" id="PF00990">
    <property type="entry name" value="GGDEF"/>
    <property type="match status" value="1"/>
</dbReference>
<feature type="transmembrane region" description="Helical" evidence="3">
    <location>
        <begin position="325"/>
        <end position="347"/>
    </location>
</feature>
<dbReference type="NCBIfam" id="TIGR00254">
    <property type="entry name" value="GGDEF"/>
    <property type="match status" value="1"/>
</dbReference>
<sequence length="587" mass="63914">MLRSRFSIKSLERYFLILAAGVVLPMSVLTGILLLQSRAAYVATSDAQRAFSIVRATVSAMEKVSAERGPMNAALGAPYPAAQPLLDSLQAARDRSDASIAQLLALYRAPLSPNSAKEFTNIQRIRYALIQARAQADALIAAPRDTVSGYSVLMAVNGMVALVPELQAAMADSVGVVMRNEVDAPSLLALALLASELREQAGLFGSTFTPALAKHRQLTDADEYRMERVLGRIDQLHALLEARIATRPDLRASLAYMDMQRLYFGEGMRYLEEIRDAAALQPGGAEISTGELARTYVPLMASITQFRDQMLDSIERSMQQHRGEAIRLLVITLVAATMLAAALMLSLGQFRRRVIRPFVQATRIIGAIANGAPTSSIPVGQYRGEVDGMFKALRVLEDNASARQRLERERDRLIVDLAVMAETDFLTGLLNRRAFEGRLEQALDSWSGSDAVLAFILFDIDDFKGINDTYGHASGDQALKIVADLCRQTWRQSDVVARVGGEEFAVLCHTGTADQAVQAAERMRTRIAAARVPAENGTTFALTASFGVAYASWGNAGAADSLFRHADELLYRAKMAGKNRVVPGESD</sequence>
<evidence type="ECO:0000256" key="2">
    <source>
        <dbReference type="ARBA" id="ARBA00034247"/>
    </source>
</evidence>
<dbReference type="SMART" id="SM00267">
    <property type="entry name" value="GGDEF"/>
    <property type="match status" value="1"/>
</dbReference>
<dbReference type="PANTHER" id="PTHR45138:SF9">
    <property type="entry name" value="DIGUANYLATE CYCLASE DGCM-RELATED"/>
    <property type="match status" value="1"/>
</dbReference>
<dbReference type="InterPro" id="IPR050469">
    <property type="entry name" value="Diguanylate_Cyclase"/>
</dbReference>